<dbReference type="Gene3D" id="2.60.120.340">
    <property type="entry name" value="Nucleoplasmin core domain"/>
    <property type="match status" value="1"/>
</dbReference>
<keyword evidence="15" id="KW-1185">Reference proteome</keyword>
<dbReference type="FunFam" id="3.30.160.60:FF:000325">
    <property type="entry name" value="ZFP90 zinc finger protein"/>
    <property type="match status" value="1"/>
</dbReference>
<evidence type="ECO:0000256" key="1">
    <source>
        <dbReference type="ARBA" id="ARBA00004123"/>
    </source>
</evidence>
<evidence type="ECO:0000256" key="9">
    <source>
        <dbReference type="ARBA" id="ARBA00023163"/>
    </source>
</evidence>
<keyword evidence="10" id="KW-0539">Nucleus</keyword>
<keyword evidence="6" id="KW-0862">Zinc</keyword>
<reference evidence="14" key="1">
    <citation type="submission" date="2021-10" db="EMBL/GenBank/DDBJ databases">
        <title>Tropical sea cucumber genome reveals ecological adaptation and Cuvierian tubules defense mechanism.</title>
        <authorList>
            <person name="Chen T."/>
        </authorList>
    </citation>
    <scope>NUCLEOTIDE SEQUENCE</scope>
    <source>
        <strain evidence="14">Nanhai2018</strain>
        <tissue evidence="14">Muscle</tissue>
    </source>
</reference>
<dbReference type="InterPro" id="IPR013087">
    <property type="entry name" value="Znf_C2H2_type"/>
</dbReference>
<dbReference type="InterPro" id="IPR036236">
    <property type="entry name" value="Znf_C2H2_sf"/>
</dbReference>
<dbReference type="InterPro" id="IPR041232">
    <property type="entry name" value="NPL"/>
</dbReference>
<dbReference type="PROSITE" id="PS50157">
    <property type="entry name" value="ZINC_FINGER_C2H2_2"/>
    <property type="match status" value="2"/>
</dbReference>
<evidence type="ECO:0000313" key="14">
    <source>
        <dbReference type="EMBL" id="KAJ8031966.1"/>
    </source>
</evidence>
<gene>
    <name evidence="14" type="ORF">HOLleu_25347</name>
</gene>
<evidence type="ECO:0000256" key="5">
    <source>
        <dbReference type="ARBA" id="ARBA00022771"/>
    </source>
</evidence>
<keyword evidence="9" id="KW-0804">Transcription</keyword>
<feature type="domain" description="C2H2-type" evidence="13">
    <location>
        <begin position="384"/>
        <end position="411"/>
    </location>
</feature>
<evidence type="ECO:0000256" key="2">
    <source>
        <dbReference type="ARBA" id="ARBA00006673"/>
    </source>
</evidence>
<evidence type="ECO:0000256" key="12">
    <source>
        <dbReference type="SAM" id="MobiDB-lite"/>
    </source>
</evidence>
<feature type="compositionally biased region" description="Polar residues" evidence="12">
    <location>
        <begin position="368"/>
        <end position="379"/>
    </location>
</feature>
<feature type="region of interest" description="Disordered" evidence="12">
    <location>
        <begin position="354"/>
        <end position="379"/>
    </location>
</feature>
<dbReference type="Gene3D" id="3.30.160.60">
    <property type="entry name" value="Classic Zinc Finger"/>
    <property type="match status" value="2"/>
</dbReference>
<comment type="caution">
    <text evidence="14">The sequence shown here is derived from an EMBL/GenBank/DDBJ whole genome shotgun (WGS) entry which is preliminary data.</text>
</comment>
<evidence type="ECO:0000256" key="7">
    <source>
        <dbReference type="ARBA" id="ARBA00023015"/>
    </source>
</evidence>
<feature type="domain" description="C2H2-type" evidence="13">
    <location>
        <begin position="412"/>
        <end position="439"/>
    </location>
</feature>
<accession>A0A9Q1H4G8</accession>
<organism evidence="14 15">
    <name type="scientific">Holothuria leucospilota</name>
    <name type="common">Black long sea cucumber</name>
    <name type="synonym">Mertensiothuria leucospilota</name>
    <dbReference type="NCBI Taxonomy" id="206669"/>
    <lineage>
        <taxon>Eukaryota</taxon>
        <taxon>Metazoa</taxon>
        <taxon>Echinodermata</taxon>
        <taxon>Eleutherozoa</taxon>
        <taxon>Echinozoa</taxon>
        <taxon>Holothuroidea</taxon>
        <taxon>Aspidochirotacea</taxon>
        <taxon>Aspidochirotida</taxon>
        <taxon>Holothuriidae</taxon>
        <taxon>Holothuria</taxon>
    </lineage>
</organism>
<dbReference type="OrthoDB" id="3437960at2759"/>
<dbReference type="SMART" id="SM00355">
    <property type="entry name" value="ZnF_C2H2"/>
    <property type="match status" value="3"/>
</dbReference>
<evidence type="ECO:0000256" key="10">
    <source>
        <dbReference type="ARBA" id="ARBA00023242"/>
    </source>
</evidence>
<dbReference type="GO" id="GO:0005634">
    <property type="term" value="C:nucleus"/>
    <property type="evidence" value="ECO:0007669"/>
    <property type="project" value="UniProtKB-SubCell"/>
</dbReference>
<keyword evidence="8" id="KW-0238">DNA-binding</keyword>
<protein>
    <submittedName>
        <fullName evidence="14">Early growth response protein 2b</fullName>
    </submittedName>
</protein>
<evidence type="ECO:0000256" key="6">
    <source>
        <dbReference type="ARBA" id="ARBA00022833"/>
    </source>
</evidence>
<dbReference type="Pfam" id="PF17800">
    <property type="entry name" value="NPL"/>
    <property type="match status" value="1"/>
</dbReference>
<evidence type="ECO:0000256" key="11">
    <source>
        <dbReference type="PROSITE-ProRule" id="PRU00042"/>
    </source>
</evidence>
<dbReference type="PANTHER" id="PTHR14196">
    <property type="entry name" value="ODD-SKIPPED - RELATED"/>
    <property type="match status" value="1"/>
</dbReference>
<evidence type="ECO:0000256" key="3">
    <source>
        <dbReference type="ARBA" id="ARBA00022723"/>
    </source>
</evidence>
<dbReference type="EMBL" id="JAIZAY010000012">
    <property type="protein sequence ID" value="KAJ8031966.1"/>
    <property type="molecule type" value="Genomic_DNA"/>
</dbReference>
<proteinExistence type="inferred from homology"/>
<dbReference type="AlphaFoldDB" id="A0A9Q1H4G8"/>
<dbReference type="GO" id="GO:0000977">
    <property type="term" value="F:RNA polymerase II transcription regulatory region sequence-specific DNA binding"/>
    <property type="evidence" value="ECO:0007669"/>
    <property type="project" value="TreeGrafter"/>
</dbReference>
<comment type="subcellular location">
    <subcellularLocation>
        <location evidence="1">Nucleus</location>
    </subcellularLocation>
</comment>
<comment type="similarity">
    <text evidence="2">Belongs to the histone deacetylase HD2 family.</text>
</comment>
<evidence type="ECO:0000256" key="4">
    <source>
        <dbReference type="ARBA" id="ARBA00022737"/>
    </source>
</evidence>
<feature type="region of interest" description="Disordered" evidence="12">
    <location>
        <begin position="300"/>
        <end position="328"/>
    </location>
</feature>
<dbReference type="PROSITE" id="PS00028">
    <property type="entry name" value="ZINC_FINGER_C2H2_1"/>
    <property type="match status" value="2"/>
</dbReference>
<evidence type="ECO:0000256" key="8">
    <source>
        <dbReference type="ARBA" id="ARBA00023125"/>
    </source>
</evidence>
<dbReference type="Proteomes" id="UP001152320">
    <property type="component" value="Chromosome 12"/>
</dbReference>
<dbReference type="GO" id="GO:0000981">
    <property type="term" value="F:DNA-binding transcription factor activity, RNA polymerase II-specific"/>
    <property type="evidence" value="ECO:0007669"/>
    <property type="project" value="TreeGrafter"/>
</dbReference>
<dbReference type="GO" id="GO:0008270">
    <property type="term" value="F:zinc ion binding"/>
    <property type="evidence" value="ECO:0007669"/>
    <property type="project" value="UniProtKB-KW"/>
</dbReference>
<dbReference type="SUPFAM" id="SSF57667">
    <property type="entry name" value="beta-beta-alpha zinc fingers"/>
    <property type="match status" value="1"/>
</dbReference>
<sequence>MIWGMTLKPGVSYTKVLDEEVHLSLASMESREQFGRIWPGSYSQVVMKTEDVEVLLCTLVHGSTFQQTLDLKLMPKEKITFTAYGECVIYISGYSNSGPKISNVRSVLDHVIDGVISSTAEANMATNDKEIEESSWIPEPEEQTEIQKRKTRIEDNQTSRQIVLHEEEEQDCIEVMSYEDVAAVKSEPNGGAVHAGTDNADEYSVVTNIASYAQESVMTAVQRYTMAGVQETGKDGGSIVQSQMLASAGPIPTSLVKIEGSSSKENGITRQAVLPQSSSFGSSQVVGTVGSVSVARTRSYSGSSQAVKMSDQNHSLQEQGGSDTGNYVFSVSGTPMEAGSDMALSYTPHVKVKIEKDSRRLKSKRKSNTSQRKTAVSSRSGKQYRCHYCHKSFMHAHSMVRHERIHTGIKPYQCRICLKKFSDIGNKAKHERTHSDRGFECGNCGKLSNSYDTHRKHVKLCMR</sequence>
<dbReference type="PANTHER" id="PTHR14196:SF0">
    <property type="entry name" value="PROTEIN BOWEL"/>
    <property type="match status" value="1"/>
</dbReference>
<keyword evidence="7" id="KW-0805">Transcription regulation</keyword>
<keyword evidence="5 11" id="KW-0863">Zinc-finger</keyword>
<evidence type="ECO:0000259" key="13">
    <source>
        <dbReference type="PROSITE" id="PS50157"/>
    </source>
</evidence>
<evidence type="ECO:0000313" key="15">
    <source>
        <dbReference type="Proteomes" id="UP001152320"/>
    </source>
</evidence>
<keyword evidence="3" id="KW-0479">Metal-binding</keyword>
<dbReference type="InterPro" id="IPR050717">
    <property type="entry name" value="C2H2-ZF_Transcription_Reg"/>
</dbReference>
<keyword evidence="4" id="KW-0677">Repeat</keyword>
<name>A0A9Q1H4G8_HOLLE</name>